<organism evidence="2 3">
    <name type="scientific">Kribbella alba</name>
    <dbReference type="NCBI Taxonomy" id="190197"/>
    <lineage>
        <taxon>Bacteria</taxon>
        <taxon>Bacillati</taxon>
        <taxon>Actinomycetota</taxon>
        <taxon>Actinomycetes</taxon>
        <taxon>Propionibacteriales</taxon>
        <taxon>Kribbellaceae</taxon>
        <taxon>Kribbella</taxon>
    </lineage>
</organism>
<comment type="caution">
    <text evidence="2">The sequence shown here is derived from an EMBL/GenBank/DDBJ whole genome shotgun (WGS) entry which is preliminary data.</text>
</comment>
<evidence type="ECO:0000313" key="2">
    <source>
        <dbReference type="EMBL" id="GAA1657673.1"/>
    </source>
</evidence>
<dbReference type="EMBL" id="BAAANE010000011">
    <property type="protein sequence ID" value="GAA1657673.1"/>
    <property type="molecule type" value="Genomic_DNA"/>
</dbReference>
<evidence type="ECO:0000256" key="1">
    <source>
        <dbReference type="SAM" id="MobiDB-lite"/>
    </source>
</evidence>
<evidence type="ECO:0000313" key="3">
    <source>
        <dbReference type="Proteomes" id="UP001501319"/>
    </source>
</evidence>
<accession>A0ABN2FSH5</accession>
<protein>
    <submittedName>
        <fullName evidence="2">Uncharacterized protein</fullName>
    </submittedName>
</protein>
<name>A0ABN2FSH5_9ACTN</name>
<feature type="region of interest" description="Disordered" evidence="1">
    <location>
        <begin position="135"/>
        <end position="160"/>
    </location>
</feature>
<proteinExistence type="predicted"/>
<keyword evidence="3" id="KW-1185">Reference proteome</keyword>
<dbReference type="Proteomes" id="UP001501319">
    <property type="component" value="Unassembled WGS sequence"/>
</dbReference>
<gene>
    <name evidence="2" type="ORF">GCM10009744_58440</name>
</gene>
<reference evidence="3" key="1">
    <citation type="journal article" date="2019" name="Int. J. Syst. Evol. Microbiol.">
        <title>The Global Catalogue of Microorganisms (GCM) 10K type strain sequencing project: providing services to taxonomists for standard genome sequencing and annotation.</title>
        <authorList>
            <consortium name="The Broad Institute Genomics Platform"/>
            <consortium name="The Broad Institute Genome Sequencing Center for Infectious Disease"/>
            <person name="Wu L."/>
            <person name="Ma J."/>
        </authorList>
    </citation>
    <scope>NUCLEOTIDE SEQUENCE [LARGE SCALE GENOMIC DNA]</scope>
    <source>
        <strain evidence="3">JCM 14306</strain>
    </source>
</reference>
<sequence length="170" mass="18606">MPGALVVSPRTRLSRAPGVRGSPVLSNAVGMSWAIYAMRGPGGVRRLEDIPDGYEPPTLGTADEVVKLVREVAPGVDASRRSWLLLKSDQYDVEMTIGKGVDVRDVTFYLNDGPRSIPVVMEISARLGVTPYDTESGNFLTEESKPPVPPPLTEDEIKANKPKWWKFGRS</sequence>